<sequence>VVLCPTRELTEQEEKRKEEEKISIISWLDVLRHSLHLGPPAGRLLNFYTPGSPPPQPPPLLDPSGIPPMSCTLLPIYRSPLAPRVLLFLMYMDKKLHSKLKKSLTTATGQVKYRY</sequence>
<dbReference type="AlphaFoldDB" id="A0A6G1BS61"/>
<feature type="non-terminal residue" evidence="1">
    <location>
        <position position="1"/>
    </location>
</feature>
<reference evidence="1 2" key="1">
    <citation type="submission" date="2019-11" db="EMBL/GenBank/DDBJ databases">
        <title>Whole genome sequence of Oryza granulata.</title>
        <authorList>
            <person name="Li W."/>
        </authorList>
    </citation>
    <scope>NUCLEOTIDE SEQUENCE [LARGE SCALE GENOMIC DNA]</scope>
    <source>
        <strain evidence="2">cv. Menghai</strain>
        <tissue evidence="1">Leaf</tissue>
    </source>
</reference>
<evidence type="ECO:0000313" key="2">
    <source>
        <dbReference type="Proteomes" id="UP000479710"/>
    </source>
</evidence>
<dbReference type="EMBL" id="SPHZ02000011">
    <property type="protein sequence ID" value="KAF0891185.1"/>
    <property type="molecule type" value="Genomic_DNA"/>
</dbReference>
<protein>
    <submittedName>
        <fullName evidence="1">Uncharacterized protein</fullName>
    </submittedName>
</protein>
<comment type="caution">
    <text evidence="1">The sequence shown here is derived from an EMBL/GenBank/DDBJ whole genome shotgun (WGS) entry which is preliminary data.</text>
</comment>
<evidence type="ECO:0000313" key="1">
    <source>
        <dbReference type="EMBL" id="KAF0891185.1"/>
    </source>
</evidence>
<accession>A0A6G1BS61</accession>
<dbReference type="Proteomes" id="UP000479710">
    <property type="component" value="Unassembled WGS sequence"/>
</dbReference>
<keyword evidence="2" id="KW-1185">Reference proteome</keyword>
<gene>
    <name evidence="1" type="ORF">E2562_006543</name>
</gene>
<organism evidence="1 2">
    <name type="scientific">Oryza meyeriana var. granulata</name>
    <dbReference type="NCBI Taxonomy" id="110450"/>
    <lineage>
        <taxon>Eukaryota</taxon>
        <taxon>Viridiplantae</taxon>
        <taxon>Streptophyta</taxon>
        <taxon>Embryophyta</taxon>
        <taxon>Tracheophyta</taxon>
        <taxon>Spermatophyta</taxon>
        <taxon>Magnoliopsida</taxon>
        <taxon>Liliopsida</taxon>
        <taxon>Poales</taxon>
        <taxon>Poaceae</taxon>
        <taxon>BOP clade</taxon>
        <taxon>Oryzoideae</taxon>
        <taxon>Oryzeae</taxon>
        <taxon>Oryzinae</taxon>
        <taxon>Oryza</taxon>
        <taxon>Oryza meyeriana</taxon>
    </lineage>
</organism>
<proteinExistence type="predicted"/>
<name>A0A6G1BS61_9ORYZ</name>